<keyword evidence="2" id="KW-1185">Reference proteome</keyword>
<gene>
    <name evidence="1" type="ORF">RRG08_020205</name>
</gene>
<dbReference type="EMBL" id="JAWDGP010002798">
    <property type="protein sequence ID" value="KAK3779860.1"/>
    <property type="molecule type" value="Genomic_DNA"/>
</dbReference>
<sequence>MDHSSWVSGGASVMMIKDDWPLIIRGYIDTGAICGDKTAIREGKKMGLCNRQLKERSAVSATIKDPGEVISMERFPSGLETRYLPLSATD</sequence>
<proteinExistence type="predicted"/>
<reference evidence="1" key="1">
    <citation type="journal article" date="2023" name="G3 (Bethesda)">
        <title>A reference genome for the long-term kleptoplast-retaining sea slug Elysia crispata morphotype clarki.</title>
        <authorList>
            <person name="Eastman K.E."/>
            <person name="Pendleton A.L."/>
            <person name="Shaikh M.A."/>
            <person name="Suttiyut T."/>
            <person name="Ogas R."/>
            <person name="Tomko P."/>
            <person name="Gavelis G."/>
            <person name="Widhalm J.R."/>
            <person name="Wisecaver J.H."/>
        </authorList>
    </citation>
    <scope>NUCLEOTIDE SEQUENCE</scope>
    <source>
        <strain evidence="1">ECLA1</strain>
    </source>
</reference>
<evidence type="ECO:0000313" key="1">
    <source>
        <dbReference type="EMBL" id="KAK3779860.1"/>
    </source>
</evidence>
<evidence type="ECO:0000313" key="2">
    <source>
        <dbReference type="Proteomes" id="UP001283361"/>
    </source>
</evidence>
<name>A0AAE1A2G0_9GAST</name>
<dbReference type="AlphaFoldDB" id="A0AAE1A2G0"/>
<accession>A0AAE1A2G0</accession>
<organism evidence="1 2">
    <name type="scientific">Elysia crispata</name>
    <name type="common">lettuce slug</name>
    <dbReference type="NCBI Taxonomy" id="231223"/>
    <lineage>
        <taxon>Eukaryota</taxon>
        <taxon>Metazoa</taxon>
        <taxon>Spiralia</taxon>
        <taxon>Lophotrochozoa</taxon>
        <taxon>Mollusca</taxon>
        <taxon>Gastropoda</taxon>
        <taxon>Heterobranchia</taxon>
        <taxon>Euthyneura</taxon>
        <taxon>Panpulmonata</taxon>
        <taxon>Sacoglossa</taxon>
        <taxon>Placobranchoidea</taxon>
        <taxon>Plakobranchidae</taxon>
        <taxon>Elysia</taxon>
    </lineage>
</organism>
<protein>
    <submittedName>
        <fullName evidence="1">Uncharacterized protein</fullName>
    </submittedName>
</protein>
<dbReference type="Proteomes" id="UP001283361">
    <property type="component" value="Unassembled WGS sequence"/>
</dbReference>
<comment type="caution">
    <text evidence="1">The sequence shown here is derived from an EMBL/GenBank/DDBJ whole genome shotgun (WGS) entry which is preliminary data.</text>
</comment>